<evidence type="ECO:0000256" key="4">
    <source>
        <dbReference type="ARBA" id="ARBA00022692"/>
    </source>
</evidence>
<name>A0A1H2HZE1_9PSED</name>
<feature type="chain" id="PRO_5009276188" evidence="8">
    <location>
        <begin position="26"/>
        <end position="425"/>
    </location>
</feature>
<dbReference type="InterPro" id="IPR005017">
    <property type="entry name" value="OMPP1/FadL/TodX"/>
</dbReference>
<sequence>MAIHFPKQRLCIGVLLGLGAASVQAGGLMLYETGTDNTGLANAGAAARAQGPGTIASNIAGMSYLEGTQVTGGLQAMFGNFEVDYDAGTNVPGSNSGNSVEFIPGASFFISQQMDERWTLGFGTYSNFGLSENYNNDWSGRYYVQNATIGGLSLVPAAAFKIDDQWSVGIGLQAMYGILNAELAIDNHPEDLRNKQDGQLKYRDEDWGFGGNAGVIYAPREGTRIGLSYTSEIDLNFEDGLDLRGADQVYQPLNGVKTKIDATVPQTVTLSLYQQINPRWAMLASTNWQQWSQFGEIYVQLDTENKRTTTLDEGYDDTWHLSVGSQYQATDKLLWNMGVAYDSSAVSDSKRGWVVPMQDAWRLGTGLTYALDAQTDLNFSYSLVWMGDMPVSQSKSQPASDPAQVSGSFDNAWLQAVSSSMTWRF</sequence>
<keyword evidence="7" id="KW-0998">Cell outer membrane</keyword>
<dbReference type="Gene3D" id="2.40.160.60">
    <property type="entry name" value="Outer membrane protein transport protein (OMPP1/FadL/TodX)"/>
    <property type="match status" value="1"/>
</dbReference>
<reference evidence="10" key="1">
    <citation type="submission" date="2016-10" db="EMBL/GenBank/DDBJ databases">
        <authorList>
            <person name="Varghese N."/>
            <person name="Submissions S."/>
        </authorList>
    </citation>
    <scope>NUCLEOTIDE SEQUENCE [LARGE SCALE GENOMIC DNA]</scope>
    <source>
        <strain evidence="10">DSM 17875</strain>
    </source>
</reference>
<evidence type="ECO:0000256" key="8">
    <source>
        <dbReference type="SAM" id="SignalP"/>
    </source>
</evidence>
<dbReference type="EMBL" id="LT629785">
    <property type="protein sequence ID" value="SDU37174.1"/>
    <property type="molecule type" value="Genomic_DNA"/>
</dbReference>
<evidence type="ECO:0000256" key="2">
    <source>
        <dbReference type="ARBA" id="ARBA00008163"/>
    </source>
</evidence>
<gene>
    <name evidence="9" type="ORF">SAMN05216296_3376</name>
</gene>
<keyword evidence="5 8" id="KW-0732">Signal</keyword>
<dbReference type="Pfam" id="PF03349">
    <property type="entry name" value="Toluene_X"/>
    <property type="match status" value="1"/>
</dbReference>
<comment type="subcellular location">
    <subcellularLocation>
        <location evidence="1">Cell outer membrane</location>
        <topology evidence="1">Multi-pass membrane protein</topology>
    </subcellularLocation>
</comment>
<dbReference type="GO" id="GO:0015483">
    <property type="term" value="F:long-chain fatty acid transporting porin activity"/>
    <property type="evidence" value="ECO:0007669"/>
    <property type="project" value="TreeGrafter"/>
</dbReference>
<dbReference type="Proteomes" id="UP000243232">
    <property type="component" value="Chromosome I"/>
</dbReference>
<keyword evidence="3" id="KW-1134">Transmembrane beta strand</keyword>
<dbReference type="RefSeq" id="WP_090198056.1">
    <property type="nucleotide sequence ID" value="NZ_LT629785.1"/>
</dbReference>
<evidence type="ECO:0000313" key="9">
    <source>
        <dbReference type="EMBL" id="SDU37174.1"/>
    </source>
</evidence>
<dbReference type="OrthoDB" id="19849at2"/>
<protein>
    <submittedName>
        <fullName evidence="9">Long-chain fatty acid transport protein</fullName>
    </submittedName>
</protein>
<dbReference type="SUPFAM" id="SSF56935">
    <property type="entry name" value="Porins"/>
    <property type="match status" value="1"/>
</dbReference>
<dbReference type="AlphaFoldDB" id="A0A1H2HZE1"/>
<proteinExistence type="inferred from homology"/>
<evidence type="ECO:0000256" key="7">
    <source>
        <dbReference type="ARBA" id="ARBA00023237"/>
    </source>
</evidence>
<evidence type="ECO:0000313" key="10">
    <source>
        <dbReference type="Proteomes" id="UP000243232"/>
    </source>
</evidence>
<comment type="similarity">
    <text evidence="2">Belongs to the OmpP1/FadL family.</text>
</comment>
<feature type="signal peptide" evidence="8">
    <location>
        <begin position="1"/>
        <end position="25"/>
    </location>
</feature>
<keyword evidence="4" id="KW-0812">Transmembrane</keyword>
<evidence type="ECO:0000256" key="5">
    <source>
        <dbReference type="ARBA" id="ARBA00022729"/>
    </source>
</evidence>
<dbReference type="PANTHER" id="PTHR35093:SF8">
    <property type="entry name" value="OUTER MEMBRANE PROTEIN NMB0088-RELATED"/>
    <property type="match status" value="1"/>
</dbReference>
<dbReference type="GO" id="GO:0009279">
    <property type="term" value="C:cell outer membrane"/>
    <property type="evidence" value="ECO:0007669"/>
    <property type="project" value="UniProtKB-SubCell"/>
</dbReference>
<keyword evidence="6" id="KW-0472">Membrane</keyword>
<evidence type="ECO:0000256" key="1">
    <source>
        <dbReference type="ARBA" id="ARBA00004571"/>
    </source>
</evidence>
<dbReference type="STRING" id="364197.SAMN05216296_3376"/>
<evidence type="ECO:0000256" key="3">
    <source>
        <dbReference type="ARBA" id="ARBA00022452"/>
    </source>
</evidence>
<organism evidence="9 10">
    <name type="scientific">Pseudomonas pohangensis</name>
    <dbReference type="NCBI Taxonomy" id="364197"/>
    <lineage>
        <taxon>Bacteria</taxon>
        <taxon>Pseudomonadati</taxon>
        <taxon>Pseudomonadota</taxon>
        <taxon>Gammaproteobacteria</taxon>
        <taxon>Pseudomonadales</taxon>
        <taxon>Pseudomonadaceae</taxon>
        <taxon>Pseudomonas</taxon>
    </lineage>
</organism>
<dbReference type="PANTHER" id="PTHR35093">
    <property type="entry name" value="OUTER MEMBRANE PROTEIN NMB0088-RELATED"/>
    <property type="match status" value="1"/>
</dbReference>
<accession>A0A1H2HZE1</accession>
<keyword evidence="10" id="KW-1185">Reference proteome</keyword>
<evidence type="ECO:0000256" key="6">
    <source>
        <dbReference type="ARBA" id="ARBA00023136"/>
    </source>
</evidence>